<evidence type="ECO:0000313" key="1">
    <source>
        <dbReference type="EMBL" id="GAA5098847.1"/>
    </source>
</evidence>
<sequence length="223" mass="24201">MKYIIVKKITTGMALILGIISYSQVGVDTNTPNTNADLDLAASNKALYLNRVANTGAIADPQPGMMIYDLTDQCVKGYQGSPAAWTGCFRNSASAKTAQLITVGYTKDGWDFVNNNNLLISQLDSALKYDLAEKLKKTKSFTLSDINVDLSNTDLSAIDFKGKYDVIISGKDRLSPDDAVKMNAYIDAGGIVVSAAKADANTKRYTLQHVQKIRTLDNSIKTK</sequence>
<accession>A0ABP9MQA7</accession>
<keyword evidence="2" id="KW-1185">Reference proteome</keyword>
<dbReference type="RefSeq" id="WP_345207068.1">
    <property type="nucleotide sequence ID" value="NZ_BAABHX010000007.1"/>
</dbReference>
<protein>
    <submittedName>
        <fullName evidence="1">Uncharacterized protein</fullName>
    </submittedName>
</protein>
<comment type="caution">
    <text evidence="1">The sequence shown here is derived from an EMBL/GenBank/DDBJ whole genome shotgun (WGS) entry which is preliminary data.</text>
</comment>
<gene>
    <name evidence="1" type="ORF">GCM10023210_35420</name>
</gene>
<evidence type="ECO:0000313" key="2">
    <source>
        <dbReference type="Proteomes" id="UP001500353"/>
    </source>
</evidence>
<organism evidence="1 2">
    <name type="scientific">Chryseobacterium ginsengisoli</name>
    <dbReference type="NCBI Taxonomy" id="363853"/>
    <lineage>
        <taxon>Bacteria</taxon>
        <taxon>Pseudomonadati</taxon>
        <taxon>Bacteroidota</taxon>
        <taxon>Flavobacteriia</taxon>
        <taxon>Flavobacteriales</taxon>
        <taxon>Weeksellaceae</taxon>
        <taxon>Chryseobacterium group</taxon>
        <taxon>Chryseobacterium</taxon>
    </lineage>
</organism>
<dbReference type="EMBL" id="BAABHX010000007">
    <property type="protein sequence ID" value="GAA5098847.1"/>
    <property type="molecule type" value="Genomic_DNA"/>
</dbReference>
<dbReference type="Proteomes" id="UP001500353">
    <property type="component" value="Unassembled WGS sequence"/>
</dbReference>
<proteinExistence type="predicted"/>
<name>A0ABP9MQA7_9FLAO</name>
<reference evidence="2" key="1">
    <citation type="journal article" date="2019" name="Int. J. Syst. Evol. Microbiol.">
        <title>The Global Catalogue of Microorganisms (GCM) 10K type strain sequencing project: providing services to taxonomists for standard genome sequencing and annotation.</title>
        <authorList>
            <consortium name="The Broad Institute Genomics Platform"/>
            <consortium name="The Broad Institute Genome Sequencing Center for Infectious Disease"/>
            <person name="Wu L."/>
            <person name="Ma J."/>
        </authorList>
    </citation>
    <scope>NUCLEOTIDE SEQUENCE [LARGE SCALE GENOMIC DNA]</scope>
    <source>
        <strain evidence="2">JCM 18019</strain>
    </source>
</reference>